<feature type="transmembrane region" description="Helical" evidence="8">
    <location>
        <begin position="222"/>
        <end position="244"/>
    </location>
</feature>
<proteinExistence type="predicted"/>
<evidence type="ECO:0000256" key="3">
    <source>
        <dbReference type="ARBA" id="ARBA00022989"/>
    </source>
</evidence>
<dbReference type="InterPro" id="IPR000276">
    <property type="entry name" value="GPCR_Rhodpsn"/>
</dbReference>
<feature type="transmembrane region" description="Helical" evidence="8">
    <location>
        <begin position="91"/>
        <end position="109"/>
    </location>
</feature>
<keyword evidence="7" id="KW-0807">Transducer</keyword>
<comment type="caution">
    <text evidence="10">The sequence shown here is derived from an EMBL/GenBank/DDBJ whole genome shotgun (WGS) entry which is preliminary data.</text>
</comment>
<dbReference type="PROSITE" id="PS50262">
    <property type="entry name" value="G_PROTEIN_RECEP_F1_2"/>
    <property type="match status" value="1"/>
</dbReference>
<dbReference type="Proteomes" id="UP000663852">
    <property type="component" value="Unassembled WGS sequence"/>
</dbReference>
<dbReference type="Pfam" id="PF00001">
    <property type="entry name" value="7tm_1"/>
    <property type="match status" value="1"/>
</dbReference>
<evidence type="ECO:0000256" key="8">
    <source>
        <dbReference type="SAM" id="Phobius"/>
    </source>
</evidence>
<keyword evidence="2 8" id="KW-0812">Transmembrane</keyword>
<protein>
    <recommendedName>
        <fullName evidence="9">G-protein coupled receptors family 1 profile domain-containing protein</fullName>
    </recommendedName>
</protein>
<feature type="transmembrane region" description="Helical" evidence="8">
    <location>
        <begin position="17"/>
        <end position="38"/>
    </location>
</feature>
<dbReference type="GO" id="GO:0005886">
    <property type="term" value="C:plasma membrane"/>
    <property type="evidence" value="ECO:0007669"/>
    <property type="project" value="TreeGrafter"/>
</dbReference>
<keyword evidence="5 8" id="KW-0472">Membrane</keyword>
<evidence type="ECO:0000259" key="9">
    <source>
        <dbReference type="PROSITE" id="PS50262"/>
    </source>
</evidence>
<evidence type="ECO:0000256" key="1">
    <source>
        <dbReference type="ARBA" id="ARBA00004141"/>
    </source>
</evidence>
<dbReference type="Gene3D" id="1.20.1070.10">
    <property type="entry name" value="Rhodopsin 7-helix transmembrane proteins"/>
    <property type="match status" value="1"/>
</dbReference>
<comment type="subcellular location">
    <subcellularLocation>
        <location evidence="1">Membrane</location>
        <topology evidence="1">Multi-pass membrane protein</topology>
    </subcellularLocation>
</comment>
<dbReference type="GO" id="GO:0004930">
    <property type="term" value="F:G protein-coupled receptor activity"/>
    <property type="evidence" value="ECO:0007669"/>
    <property type="project" value="UniProtKB-KW"/>
</dbReference>
<evidence type="ECO:0000256" key="5">
    <source>
        <dbReference type="ARBA" id="ARBA00023136"/>
    </source>
</evidence>
<dbReference type="PANTHER" id="PTHR24243:SF230">
    <property type="entry name" value="G-PROTEIN COUPLED RECEPTORS FAMILY 1 PROFILE DOMAIN-CONTAINING PROTEIN"/>
    <property type="match status" value="1"/>
</dbReference>
<feature type="transmembrane region" description="Helical" evidence="8">
    <location>
        <begin position="264"/>
        <end position="286"/>
    </location>
</feature>
<organism evidence="10">
    <name type="scientific">Adineta ricciae</name>
    <name type="common">Rotifer</name>
    <dbReference type="NCBI Taxonomy" id="249248"/>
    <lineage>
        <taxon>Eukaryota</taxon>
        <taxon>Metazoa</taxon>
        <taxon>Spiralia</taxon>
        <taxon>Gnathifera</taxon>
        <taxon>Rotifera</taxon>
        <taxon>Eurotatoria</taxon>
        <taxon>Bdelloidea</taxon>
        <taxon>Adinetida</taxon>
        <taxon>Adinetidae</taxon>
        <taxon>Adineta</taxon>
    </lineage>
</organism>
<accession>A0A814J6L8</accession>
<reference evidence="10" key="1">
    <citation type="submission" date="2021-02" db="EMBL/GenBank/DDBJ databases">
        <authorList>
            <person name="Nowell W R."/>
        </authorList>
    </citation>
    <scope>NUCLEOTIDE SEQUENCE</scope>
</reference>
<name>A0A814J6L8_ADIRI</name>
<feature type="transmembrane region" description="Helical" evidence="8">
    <location>
        <begin position="50"/>
        <end position="71"/>
    </location>
</feature>
<evidence type="ECO:0000256" key="4">
    <source>
        <dbReference type="ARBA" id="ARBA00023040"/>
    </source>
</evidence>
<evidence type="ECO:0000256" key="7">
    <source>
        <dbReference type="ARBA" id="ARBA00023224"/>
    </source>
</evidence>
<evidence type="ECO:0000256" key="2">
    <source>
        <dbReference type="ARBA" id="ARBA00022692"/>
    </source>
</evidence>
<feature type="transmembrane region" description="Helical" evidence="8">
    <location>
        <begin position="129"/>
        <end position="151"/>
    </location>
</feature>
<keyword evidence="3 8" id="KW-1133">Transmembrane helix</keyword>
<feature type="transmembrane region" description="Helical" evidence="8">
    <location>
        <begin position="171"/>
        <end position="194"/>
    </location>
</feature>
<evidence type="ECO:0000313" key="10">
    <source>
        <dbReference type="EMBL" id="CAF1034046.1"/>
    </source>
</evidence>
<dbReference type="OrthoDB" id="10107159at2759"/>
<dbReference type="AlphaFoldDB" id="A0A814J6L8"/>
<keyword evidence="6" id="KW-0675">Receptor</keyword>
<feature type="domain" description="G-protein coupled receptors family 1 profile" evidence="9">
    <location>
        <begin position="29"/>
        <end position="285"/>
    </location>
</feature>
<dbReference type="EMBL" id="CAJNOJ010000072">
    <property type="protein sequence ID" value="CAF1034046.1"/>
    <property type="molecule type" value="Genomic_DNA"/>
</dbReference>
<dbReference type="PANTHER" id="PTHR24243">
    <property type="entry name" value="G-PROTEIN COUPLED RECEPTOR"/>
    <property type="match status" value="1"/>
</dbReference>
<sequence length="313" mass="36111">MSVADTLVFIQRYITRYVLPTIAGFGNLGHIITVLILLQRRRRENSCSIYLLATSIFGLIVTNWAIIPLVYGLDHIDRVNSSLILCRLRGYIIHSVSMCFRYTIVFACIDRYAICSSQVWVRNYCRPRIACYSIAVIVVTWMIISVHLLIFESIENDRCGVYGLYGRIFSIYSFICFGAIPTGAMIVFGLLLMIRLRQIRSRVHPARDQLQPRRNETALGKVILAEVMVSVICTFTYPIMTFYLTYTNDAVPNKSSDRIKIESFINFLTMSFLLYLNYSITFYVYFLTSKSFRRSVLQLLRISSATRDHGHNQ</sequence>
<evidence type="ECO:0000256" key="6">
    <source>
        <dbReference type="ARBA" id="ARBA00023170"/>
    </source>
</evidence>
<dbReference type="InterPro" id="IPR017452">
    <property type="entry name" value="GPCR_Rhodpsn_7TM"/>
</dbReference>
<gene>
    <name evidence="10" type="ORF">EDS130_LOCUS16565</name>
</gene>
<keyword evidence="4" id="KW-0297">G-protein coupled receptor</keyword>
<dbReference type="SUPFAM" id="SSF81321">
    <property type="entry name" value="Family A G protein-coupled receptor-like"/>
    <property type="match status" value="1"/>
</dbReference>